<organism evidence="5 6">
    <name type="scientific">Hartmannibacter diazotrophicus</name>
    <dbReference type="NCBI Taxonomy" id="1482074"/>
    <lineage>
        <taxon>Bacteria</taxon>
        <taxon>Pseudomonadati</taxon>
        <taxon>Pseudomonadota</taxon>
        <taxon>Alphaproteobacteria</taxon>
        <taxon>Hyphomicrobiales</taxon>
        <taxon>Pleomorphomonadaceae</taxon>
        <taxon>Hartmannibacter</taxon>
    </lineage>
</organism>
<gene>
    <name evidence="5" type="primary">scpB</name>
    <name evidence="5" type="ORF">HDIA_2410</name>
</gene>
<evidence type="ECO:0000256" key="4">
    <source>
        <dbReference type="ARBA" id="ARBA00023306"/>
    </source>
</evidence>
<dbReference type="KEGG" id="hdi:HDIA_2410"/>
<sequence length="235" mass="25110">MSGPSATIADFTSADHRQALRIAEALIFASPKPLPVAELSARIPGSVDIAHVLRDLQSAYAGRGVHLVEVAGGYAFRTAEDLAHLLRDDAVQSKKLSRAALETLAIIAYHQPVTRAEIEEIRGVSTSKGTLDVLLETGWIRMRGRRRTPGRPVTYGTTQDFLSHFGLPGITDLPGLEELRGAGLLEGHIPAGFSIPVPKDDDELGPDEDALDEADLLGYAGDLPVDEDRSGSDGD</sequence>
<dbReference type="SUPFAM" id="SSF46785">
    <property type="entry name" value="Winged helix' DNA-binding domain"/>
    <property type="match status" value="2"/>
</dbReference>
<keyword evidence="6" id="KW-1185">Reference proteome</keyword>
<evidence type="ECO:0000256" key="2">
    <source>
        <dbReference type="ARBA" id="ARBA00022618"/>
    </source>
</evidence>
<evidence type="ECO:0000313" key="5">
    <source>
        <dbReference type="EMBL" id="SON55951.1"/>
    </source>
</evidence>
<keyword evidence="1" id="KW-0963">Cytoplasm</keyword>
<evidence type="ECO:0000256" key="1">
    <source>
        <dbReference type="ARBA" id="ARBA00022490"/>
    </source>
</evidence>
<dbReference type="Pfam" id="PF04079">
    <property type="entry name" value="SMC_ScpB"/>
    <property type="match status" value="1"/>
</dbReference>
<keyword evidence="2" id="KW-0132">Cell division</keyword>
<dbReference type="PANTHER" id="PTHR34298">
    <property type="entry name" value="SEGREGATION AND CONDENSATION PROTEIN B"/>
    <property type="match status" value="1"/>
</dbReference>
<protein>
    <submittedName>
        <fullName evidence="5">Segregation and condensation protein B</fullName>
    </submittedName>
</protein>
<reference evidence="6" key="1">
    <citation type="submission" date="2017-09" db="EMBL/GenBank/DDBJ databases">
        <title>Genome sequence of Nannocystis excedens DSM 71.</title>
        <authorList>
            <person name="Blom J."/>
        </authorList>
    </citation>
    <scope>NUCLEOTIDE SEQUENCE [LARGE SCALE GENOMIC DNA]</scope>
    <source>
        <strain evidence="6">type strain: E19</strain>
    </source>
</reference>
<dbReference type="Proteomes" id="UP000223606">
    <property type="component" value="Chromosome 1"/>
</dbReference>
<dbReference type="AlphaFoldDB" id="A0A2C9D878"/>
<keyword evidence="3" id="KW-0159">Chromosome partition</keyword>
<dbReference type="PANTHER" id="PTHR34298:SF2">
    <property type="entry name" value="SEGREGATION AND CONDENSATION PROTEIN B"/>
    <property type="match status" value="1"/>
</dbReference>
<dbReference type="OrthoDB" id="9806226at2"/>
<dbReference type="NCBIfam" id="TIGR00281">
    <property type="entry name" value="SMC-Scp complex subunit ScpB"/>
    <property type="match status" value="1"/>
</dbReference>
<dbReference type="RefSeq" id="WP_099556392.1">
    <property type="nucleotide sequence ID" value="NZ_LT960614.1"/>
</dbReference>
<name>A0A2C9D878_9HYPH</name>
<dbReference type="Gene3D" id="1.10.10.10">
    <property type="entry name" value="Winged helix-like DNA-binding domain superfamily/Winged helix DNA-binding domain"/>
    <property type="match status" value="2"/>
</dbReference>
<dbReference type="InterPro" id="IPR005234">
    <property type="entry name" value="ScpB_csome_segregation"/>
</dbReference>
<dbReference type="InterPro" id="IPR036388">
    <property type="entry name" value="WH-like_DNA-bd_sf"/>
</dbReference>
<keyword evidence="4" id="KW-0131">Cell cycle</keyword>
<evidence type="ECO:0000256" key="3">
    <source>
        <dbReference type="ARBA" id="ARBA00022829"/>
    </source>
</evidence>
<dbReference type="EMBL" id="LT960614">
    <property type="protein sequence ID" value="SON55951.1"/>
    <property type="molecule type" value="Genomic_DNA"/>
</dbReference>
<evidence type="ECO:0000313" key="6">
    <source>
        <dbReference type="Proteomes" id="UP000223606"/>
    </source>
</evidence>
<dbReference type="GO" id="GO:0051304">
    <property type="term" value="P:chromosome separation"/>
    <property type="evidence" value="ECO:0007669"/>
    <property type="project" value="InterPro"/>
</dbReference>
<dbReference type="GO" id="GO:0051301">
    <property type="term" value="P:cell division"/>
    <property type="evidence" value="ECO:0007669"/>
    <property type="project" value="UniProtKB-KW"/>
</dbReference>
<proteinExistence type="predicted"/>
<accession>A0A2C9D878</accession>
<dbReference type="InterPro" id="IPR036390">
    <property type="entry name" value="WH_DNA-bd_sf"/>
</dbReference>